<feature type="region of interest" description="Disordered" evidence="5">
    <location>
        <begin position="54"/>
        <end position="101"/>
    </location>
</feature>
<dbReference type="PANTHER" id="PTHR45969">
    <property type="entry name" value="RING ZINC FINGER PROTEIN-RELATED"/>
    <property type="match status" value="1"/>
</dbReference>
<evidence type="ECO:0000259" key="6">
    <source>
        <dbReference type="PROSITE" id="PS50089"/>
    </source>
</evidence>
<evidence type="ECO:0000313" key="7">
    <source>
        <dbReference type="Proteomes" id="UP000050640"/>
    </source>
</evidence>
<dbReference type="STRING" id="1147741.A0A0R3RZ72"/>
<dbReference type="GO" id="GO:0008270">
    <property type="term" value="F:zinc ion binding"/>
    <property type="evidence" value="ECO:0007669"/>
    <property type="project" value="UniProtKB-KW"/>
</dbReference>
<evidence type="ECO:0000256" key="1">
    <source>
        <dbReference type="ARBA" id="ARBA00022723"/>
    </source>
</evidence>
<dbReference type="GO" id="GO:0016567">
    <property type="term" value="P:protein ubiquitination"/>
    <property type="evidence" value="ECO:0007669"/>
    <property type="project" value="TreeGrafter"/>
</dbReference>
<dbReference type="InterPro" id="IPR001841">
    <property type="entry name" value="Znf_RING"/>
</dbReference>
<keyword evidence="2 4" id="KW-0863">Zinc-finger</keyword>
<evidence type="ECO:0000256" key="5">
    <source>
        <dbReference type="SAM" id="MobiDB-lite"/>
    </source>
</evidence>
<dbReference type="WBParaSite" id="EEL_0000761401-mRNA-1">
    <property type="protein sequence ID" value="EEL_0000761401-mRNA-1"/>
    <property type="gene ID" value="EEL_0000761401"/>
</dbReference>
<name>A0A0R3RZ72_9BILA</name>
<evidence type="ECO:0000313" key="8">
    <source>
        <dbReference type="WBParaSite" id="EEL_0000761401-mRNA-1"/>
    </source>
</evidence>
<dbReference type="PROSITE" id="PS50089">
    <property type="entry name" value="ZF_RING_2"/>
    <property type="match status" value="1"/>
</dbReference>
<feature type="domain" description="RING-type" evidence="6">
    <location>
        <begin position="14"/>
        <end position="54"/>
    </location>
</feature>
<dbReference type="PANTHER" id="PTHR45969:SF69">
    <property type="entry name" value="FINGER DOMAIN PROTEIN, PUTATIVE (AFU_ORTHOLOGUE AFUA_3G12190)-RELATED"/>
    <property type="match status" value="1"/>
</dbReference>
<dbReference type="Pfam" id="PF13639">
    <property type="entry name" value="zf-RING_2"/>
    <property type="match status" value="1"/>
</dbReference>
<evidence type="ECO:0000256" key="2">
    <source>
        <dbReference type="ARBA" id="ARBA00022771"/>
    </source>
</evidence>
<accession>A0A0R3RZ72</accession>
<keyword evidence="3" id="KW-0862">Zinc</keyword>
<protein>
    <submittedName>
        <fullName evidence="8">RING-type domain-containing protein</fullName>
    </submittedName>
</protein>
<evidence type="ECO:0000256" key="4">
    <source>
        <dbReference type="PROSITE-ProRule" id="PRU00175"/>
    </source>
</evidence>
<proteinExistence type="predicted"/>
<reference evidence="8" key="1">
    <citation type="submission" date="2017-02" db="UniProtKB">
        <authorList>
            <consortium name="WormBaseParasite"/>
        </authorList>
    </citation>
    <scope>IDENTIFICATION</scope>
</reference>
<sequence>MGQLLGRLKSKGLCTICLEKMSVKDIFALHCGHLFHSQCIESWLIERETCPVCRKPSKLDDGVPSPHFDDDTSDRRSEISDTHSDDDSSGESESESERVDNCDDLRRQAIIYLLHKTLKNLD</sequence>
<dbReference type="Gene3D" id="3.30.40.10">
    <property type="entry name" value="Zinc/RING finger domain, C3HC4 (zinc finger)"/>
    <property type="match status" value="1"/>
</dbReference>
<dbReference type="AlphaFoldDB" id="A0A0R3RZ72"/>
<evidence type="ECO:0000256" key="3">
    <source>
        <dbReference type="ARBA" id="ARBA00022833"/>
    </source>
</evidence>
<dbReference type="SMART" id="SM00184">
    <property type="entry name" value="RING"/>
    <property type="match status" value="1"/>
</dbReference>
<keyword evidence="7" id="KW-1185">Reference proteome</keyword>
<feature type="compositionally biased region" description="Basic and acidic residues" evidence="5">
    <location>
        <begin position="57"/>
        <end position="86"/>
    </location>
</feature>
<dbReference type="SUPFAM" id="SSF57850">
    <property type="entry name" value="RING/U-box"/>
    <property type="match status" value="1"/>
</dbReference>
<dbReference type="Proteomes" id="UP000050640">
    <property type="component" value="Unplaced"/>
</dbReference>
<dbReference type="GO" id="GO:0061630">
    <property type="term" value="F:ubiquitin protein ligase activity"/>
    <property type="evidence" value="ECO:0007669"/>
    <property type="project" value="TreeGrafter"/>
</dbReference>
<keyword evidence="1" id="KW-0479">Metal-binding</keyword>
<dbReference type="InterPro" id="IPR013083">
    <property type="entry name" value="Znf_RING/FYVE/PHD"/>
</dbReference>
<organism evidence="7 8">
    <name type="scientific">Elaeophora elaphi</name>
    <dbReference type="NCBI Taxonomy" id="1147741"/>
    <lineage>
        <taxon>Eukaryota</taxon>
        <taxon>Metazoa</taxon>
        <taxon>Ecdysozoa</taxon>
        <taxon>Nematoda</taxon>
        <taxon>Chromadorea</taxon>
        <taxon>Rhabditida</taxon>
        <taxon>Spirurina</taxon>
        <taxon>Spiruromorpha</taxon>
        <taxon>Filarioidea</taxon>
        <taxon>Onchocercidae</taxon>
        <taxon>Elaeophora</taxon>
    </lineage>
</organism>